<feature type="domain" description="Protein kinase" evidence="11">
    <location>
        <begin position="1159"/>
        <end position="1447"/>
    </location>
</feature>
<dbReference type="GO" id="GO:0030447">
    <property type="term" value="P:filamentous growth"/>
    <property type="evidence" value="ECO:0007669"/>
    <property type="project" value="UniProtKB-ARBA"/>
</dbReference>
<dbReference type="PANTHER" id="PTHR48016:SF32">
    <property type="entry name" value="MITOGEN-ACTIVATED PROTEIN KINASE KINASE KINASE 4"/>
    <property type="match status" value="1"/>
</dbReference>
<dbReference type="InterPro" id="IPR000719">
    <property type="entry name" value="Prot_kinase_dom"/>
</dbReference>
<feature type="compositionally biased region" description="Low complexity" evidence="10">
    <location>
        <begin position="1460"/>
        <end position="1473"/>
    </location>
</feature>
<dbReference type="OrthoDB" id="1043025at2759"/>
<feature type="compositionally biased region" description="Low complexity" evidence="10">
    <location>
        <begin position="72"/>
        <end position="95"/>
    </location>
</feature>
<keyword evidence="3 7" id="KW-0808">Transferase</keyword>
<dbReference type="SMART" id="SM00220">
    <property type="entry name" value="S_TKc"/>
    <property type="match status" value="1"/>
</dbReference>
<dbReference type="RefSeq" id="XP_049262168.1">
    <property type="nucleotide sequence ID" value="XM_049408508.1"/>
</dbReference>
<dbReference type="EMBL" id="JAGSYN010000187">
    <property type="protein sequence ID" value="KAG7661935.1"/>
    <property type="molecule type" value="Genomic_DNA"/>
</dbReference>
<feature type="region of interest" description="Disordered" evidence="10">
    <location>
        <begin position="1"/>
        <end position="136"/>
    </location>
</feature>
<dbReference type="InterPro" id="IPR017441">
    <property type="entry name" value="Protein_kinase_ATP_BS"/>
</dbReference>
<feature type="binding site" evidence="8">
    <location>
        <position position="1188"/>
    </location>
    <ligand>
        <name>ATP</name>
        <dbReference type="ChEBI" id="CHEBI:30616"/>
    </ligand>
</feature>
<feature type="compositionally biased region" description="Low complexity" evidence="10">
    <location>
        <begin position="1"/>
        <end position="21"/>
    </location>
</feature>
<keyword evidence="6 7" id="KW-0067">ATP-binding</keyword>
<proteinExistence type="inferred from homology"/>
<evidence type="ECO:0000256" key="4">
    <source>
        <dbReference type="ARBA" id="ARBA00022741"/>
    </source>
</evidence>
<dbReference type="CDD" id="cd06626">
    <property type="entry name" value="STKc_MEKK4"/>
    <property type="match status" value="1"/>
</dbReference>
<dbReference type="InterPro" id="IPR008271">
    <property type="entry name" value="Ser/Thr_kinase_AS"/>
</dbReference>
<dbReference type="InterPro" id="IPR050538">
    <property type="entry name" value="MAP_kinase_kinase_kinase"/>
</dbReference>
<reference evidence="12 13" key="1">
    <citation type="journal article" date="2021" name="DNA Res.">
        <title>Genome analysis of Candida subhashii reveals its hybrid nature and dual mitochondrial genome conformations.</title>
        <authorList>
            <person name="Mixao V."/>
            <person name="Hegedusova E."/>
            <person name="Saus E."/>
            <person name="Pryszcz L.P."/>
            <person name="Cillingova A."/>
            <person name="Nosek J."/>
            <person name="Gabaldon T."/>
        </authorList>
    </citation>
    <scope>NUCLEOTIDE SEQUENCE [LARGE SCALE GENOMIC DNA]</scope>
    <source>
        <strain evidence="12 13">CBS 10753</strain>
    </source>
</reference>
<evidence type="ECO:0000256" key="10">
    <source>
        <dbReference type="SAM" id="MobiDB-lite"/>
    </source>
</evidence>
<keyword evidence="9" id="KW-0175">Coiled coil</keyword>
<gene>
    <name evidence="12" type="ORF">J8A68_004538</name>
</gene>
<comment type="catalytic activity">
    <reaction evidence="7">
        <text>L-threonyl-[protein] + ATP = O-phospho-L-threonyl-[protein] + ADP + H(+)</text>
        <dbReference type="Rhea" id="RHEA:46608"/>
        <dbReference type="Rhea" id="RHEA-COMP:11060"/>
        <dbReference type="Rhea" id="RHEA-COMP:11605"/>
        <dbReference type="ChEBI" id="CHEBI:15378"/>
        <dbReference type="ChEBI" id="CHEBI:30013"/>
        <dbReference type="ChEBI" id="CHEBI:30616"/>
        <dbReference type="ChEBI" id="CHEBI:61977"/>
        <dbReference type="ChEBI" id="CHEBI:456216"/>
    </reaction>
</comment>
<dbReference type="Proteomes" id="UP000694255">
    <property type="component" value="Unassembled WGS sequence"/>
</dbReference>
<evidence type="ECO:0000313" key="13">
    <source>
        <dbReference type="Proteomes" id="UP000694255"/>
    </source>
</evidence>
<dbReference type="PROSITE" id="PS50011">
    <property type="entry name" value="PROTEIN_KINASE_DOM"/>
    <property type="match status" value="1"/>
</dbReference>
<evidence type="ECO:0000256" key="6">
    <source>
        <dbReference type="ARBA" id="ARBA00022840"/>
    </source>
</evidence>
<feature type="compositionally biased region" description="Low complexity" evidence="10">
    <location>
        <begin position="108"/>
        <end position="122"/>
    </location>
</feature>
<evidence type="ECO:0000256" key="2">
    <source>
        <dbReference type="ARBA" id="ARBA00022527"/>
    </source>
</evidence>
<dbReference type="GO" id="GO:0004674">
    <property type="term" value="F:protein serine/threonine kinase activity"/>
    <property type="evidence" value="ECO:0007669"/>
    <property type="project" value="UniProtKB-KW"/>
</dbReference>
<keyword evidence="13" id="KW-1185">Reference proteome</keyword>
<evidence type="ECO:0000256" key="7">
    <source>
        <dbReference type="PIRNR" id="PIRNR037579"/>
    </source>
</evidence>
<keyword evidence="5 7" id="KW-0418">Kinase</keyword>
<keyword evidence="2 7" id="KW-0723">Serine/threonine-protein kinase</keyword>
<feature type="compositionally biased region" description="Polar residues" evidence="10">
    <location>
        <begin position="96"/>
        <end position="107"/>
    </location>
</feature>
<feature type="region of interest" description="Disordered" evidence="10">
    <location>
        <begin position="180"/>
        <end position="224"/>
    </location>
</feature>
<dbReference type="PROSITE" id="PS00107">
    <property type="entry name" value="PROTEIN_KINASE_ATP"/>
    <property type="match status" value="1"/>
</dbReference>
<dbReference type="GO" id="GO:0005524">
    <property type="term" value="F:ATP binding"/>
    <property type="evidence" value="ECO:0007669"/>
    <property type="project" value="UniProtKB-UniRule"/>
</dbReference>
<comment type="caution">
    <text evidence="12">The sequence shown here is derived from an EMBL/GenBank/DDBJ whole genome shotgun (WGS) entry which is preliminary data.</text>
</comment>
<feature type="compositionally biased region" description="Acidic residues" evidence="10">
    <location>
        <begin position="192"/>
        <end position="220"/>
    </location>
</feature>
<evidence type="ECO:0000256" key="3">
    <source>
        <dbReference type="ARBA" id="ARBA00022679"/>
    </source>
</evidence>
<evidence type="ECO:0000259" key="11">
    <source>
        <dbReference type="PROSITE" id="PS50011"/>
    </source>
</evidence>
<evidence type="ECO:0000256" key="5">
    <source>
        <dbReference type="ARBA" id="ARBA00022777"/>
    </source>
</evidence>
<feature type="region of interest" description="Disordered" evidence="10">
    <location>
        <begin position="1458"/>
        <end position="1479"/>
    </location>
</feature>
<feature type="compositionally biased region" description="Polar residues" evidence="10">
    <location>
        <begin position="22"/>
        <end position="63"/>
    </location>
</feature>
<protein>
    <recommendedName>
        <fullName evidence="7">MAP kinase kinase kinase</fullName>
        <ecNumber evidence="7">2.7.11.-</ecNumber>
    </recommendedName>
</protein>
<evidence type="ECO:0000256" key="1">
    <source>
        <dbReference type="ARBA" id="ARBA00006529"/>
    </source>
</evidence>
<keyword evidence="4 7" id="KW-0547">Nucleotide-binding</keyword>
<dbReference type="PIRSF" id="PIRSF037579">
    <property type="entry name" value="MAPKKK_SSK22"/>
    <property type="match status" value="1"/>
</dbReference>
<sequence length="1479" mass="166901">MSNSTPASGGNPPSTSTPTTPQQHRNNSGAIMTNNTTSSLRTISPSNSTSRMKKLTSSTNGTKHATIATPPKSSHGNSNSNTSPSSIKSPGSISSATMNAGSGNNVLPTSATSSSSAPTGTRSRSRSLTQPHSGVHSINTQYLAQEKAYLRKIRNQFVDDYYTKGISGANEYLRDFSNDRELGGKRKRNNEIYDDNEEYEYGEEEDEEDEDDDEEVDFDTSNETINDNNASLLLVDMDDHEKDQIDYSLALSLMKNTNLNNISNNKSNKSKPLSRLSKDDTDDPAVIERLEWQSMLTAVLTGDVVRSEKTKIINNSNPDSSQESYIHATFKDSLWFGINAKLFNRTEDDQRKIIAYRRTLVDQLIEDVMKFEINYQEPVRNQVETILSRYDESCSLWKTLEDMRNDKPACRSIEFQNRIDALTAWLSITDAIMRETKSLKLWIGNDELDVTKSPVEPLSSGSSTSSGGKSMKKIFDEDNKSLAERLMKEKDVHTIFRKRIFKPISPWMIKSKDTYIRLGTIFETLKLPDYIHDLIEICIIPMKLIKEIINVRLSYAMKLHNPTLMMIDQMIDDFKSYITIALEVKTGISEYIKTDESRNWILTDLFDNEITDFDTVVLRCVRYFLILLNRKLLDSSRSPTTFRTFKEPDELEEAWEFLQPLGFHIDGGSVVVAEQITLLTSKLIHRLLAYFNTQIRSPPNGTQDLMRWYSSTTENFGQLRRKLARFTGGISRDFTNSLVFDIPNSSLNNNTKTLLEILKSSNHFLVYTGTLETQGTYFFASPDLLGKESEILKLINGSYIGLNNKRSPDFSNLLNLITVNSENSINSGDDDSREDLDRLDMNAYYSYVVALCPLKPIVWEGPVVNVTVDSVPITDVKNGQLLLITRLPYFELHIIRDHFLDLMNEVFMIPGGMKPIEQRCSLAKVHHELTRTNKTFFKMGLAVLDSVKIVKEKVKKLNPREGEYQTLINNLFIYARDYGKNTIRNLDSSRKSTIIMKLIQLSIDWVSFICDDCIHTDRKTFRWCVLALEFAMDMTRGFNVLVLNEAQFYKLKAKVARCMSLLISHFDIMGARSSEAEKNKLLKWTSQRHQQGIGNSEDDEYIAKVYHEELMSHINEIEEYRRDLQEQLSSVGRVLDVTDSEYQFVTLLASSFSSVSIRWQKGRFIGGGTFGQVFSAVNLDTGGVMAVKEIRFHDSQSIKNIVPSIKEEMNVLEILNHPNVVQYFGVEVHRDKVYIFMEYCEGGSLSGLLTHGRIEDEMVIQVYTLQMLEGLAYLHQSGVVHRDIKPENILLDHNGVIKFVDFGAAKVIANTGRTRGGSGMATKSLRTSLADPHNPGNNNHLNSMTGTPMYMSPEAITGTSSPAIDRSGVIDIWSLGCCVLEMATGRRPWANLDNEWAIMYHIAAGHKPPLPSPDQLSDGGRNFVARCLEHDPMKRPSAVELLSDPWMVSIRQLAFGTGSGDMSSSTPSSETGGLIETMN</sequence>
<dbReference type="Pfam" id="PF00069">
    <property type="entry name" value="Pkinase"/>
    <property type="match status" value="1"/>
</dbReference>
<name>A0A8J5QIP2_9ASCO</name>
<comment type="similarity">
    <text evidence="1 7">Belongs to the protein kinase superfamily. STE Ser/Thr protein kinase family. MAP kinase kinase kinase subfamily.</text>
</comment>
<dbReference type="InterPro" id="IPR017240">
    <property type="entry name" value="MAPKKK_Ssk2/Ssk22"/>
</dbReference>
<dbReference type="GO" id="GO:0038066">
    <property type="term" value="P:p38MAPK cascade"/>
    <property type="evidence" value="ECO:0007669"/>
    <property type="project" value="TreeGrafter"/>
</dbReference>
<feature type="compositionally biased region" description="Low complexity" evidence="10">
    <location>
        <begin position="260"/>
        <end position="275"/>
    </location>
</feature>
<evidence type="ECO:0000256" key="9">
    <source>
        <dbReference type="SAM" id="Coils"/>
    </source>
</evidence>
<dbReference type="PANTHER" id="PTHR48016">
    <property type="entry name" value="MAP KINASE KINASE KINASE SSK2-RELATED-RELATED"/>
    <property type="match status" value="1"/>
</dbReference>
<feature type="region of interest" description="Disordered" evidence="10">
    <location>
        <begin position="260"/>
        <end position="280"/>
    </location>
</feature>
<evidence type="ECO:0000313" key="12">
    <source>
        <dbReference type="EMBL" id="KAG7661935.1"/>
    </source>
</evidence>
<evidence type="ECO:0000256" key="8">
    <source>
        <dbReference type="PROSITE-ProRule" id="PRU10141"/>
    </source>
</evidence>
<dbReference type="GeneID" id="73471338"/>
<accession>A0A8J5QIP2</accession>
<dbReference type="EC" id="2.7.11.-" evidence="7"/>
<organism evidence="12 13">
    <name type="scientific">[Candida] subhashii</name>
    <dbReference type="NCBI Taxonomy" id="561895"/>
    <lineage>
        <taxon>Eukaryota</taxon>
        <taxon>Fungi</taxon>
        <taxon>Dikarya</taxon>
        <taxon>Ascomycota</taxon>
        <taxon>Saccharomycotina</taxon>
        <taxon>Pichiomycetes</taxon>
        <taxon>Debaryomycetaceae</taxon>
        <taxon>Spathaspora</taxon>
    </lineage>
</organism>
<dbReference type="PROSITE" id="PS00108">
    <property type="entry name" value="PROTEIN_KINASE_ST"/>
    <property type="match status" value="1"/>
</dbReference>
<feature type="coiled-coil region" evidence="9">
    <location>
        <begin position="1103"/>
        <end position="1130"/>
    </location>
</feature>